<gene>
    <name evidence="7" type="ORF">HINF_LOCUS16572</name>
    <name evidence="9" type="ORF">HINF_LOCUS18856</name>
    <name evidence="8" type="ORF">HINF_LOCUS30557</name>
    <name evidence="10" type="ORF">HINF_LOCUS53721</name>
    <name evidence="11" type="ORF">HINF_LOCUS56132</name>
</gene>
<name>A0AA86NYH1_9EUKA</name>
<dbReference type="InterPro" id="IPR027887">
    <property type="entry name" value="DUF4464"/>
</dbReference>
<dbReference type="EMBL" id="CAXDID020000275">
    <property type="protein sequence ID" value="CAL6068897.1"/>
    <property type="molecule type" value="Genomic_DNA"/>
</dbReference>
<dbReference type="AlphaFoldDB" id="A0AA86NYH1"/>
<dbReference type="GO" id="GO:0005737">
    <property type="term" value="C:cytoplasm"/>
    <property type="evidence" value="ECO:0007669"/>
    <property type="project" value="UniProtKB-SubCell"/>
</dbReference>
<evidence type="ECO:0000313" key="11">
    <source>
        <dbReference type="EMBL" id="CAL6073501.1"/>
    </source>
</evidence>
<dbReference type="EMBL" id="CAXDID020000049">
    <property type="protein sequence ID" value="CAL6004387.1"/>
    <property type="molecule type" value="Genomic_DNA"/>
</dbReference>
<organism evidence="7">
    <name type="scientific">Hexamita inflata</name>
    <dbReference type="NCBI Taxonomy" id="28002"/>
    <lineage>
        <taxon>Eukaryota</taxon>
        <taxon>Metamonada</taxon>
        <taxon>Diplomonadida</taxon>
        <taxon>Hexamitidae</taxon>
        <taxon>Hexamitinae</taxon>
        <taxon>Hexamita</taxon>
    </lineage>
</organism>
<evidence type="ECO:0000313" key="7">
    <source>
        <dbReference type="EMBL" id="CAI9928927.1"/>
    </source>
</evidence>
<dbReference type="PANTHER" id="PTHR33588">
    <property type="entry name" value="CILIA- AND FLAGELLA-ASSOCIATED PROTEIN 299"/>
    <property type="match status" value="1"/>
</dbReference>
<dbReference type="EMBL" id="CATOUU010000424">
    <property type="protein sequence ID" value="CAI9928927.1"/>
    <property type="molecule type" value="Genomic_DNA"/>
</dbReference>
<sequence>MADSQFNITEIVHQHKSYEEYLDKNISEEDVFFLGSREVARQILEMSSLRGEIIKREEFESAKKEMQVTRMRGQAFTTAQNASANAQLQDYKFLFALAQREEYVREGKLACIIFIRDKNHAGQEISGYIDYGHRLKTDDFGQYFRREKKLLPRSTDLSFYNWDTQFISSQVSENFELMADNEAGFLFKCRRDRKIINVDPAATLDEKTQRFVIDSSHEYMHVVIYDHVLRRKM</sequence>
<evidence type="ECO:0000256" key="3">
    <source>
        <dbReference type="ARBA" id="ARBA00004496"/>
    </source>
</evidence>
<dbReference type="PANTHER" id="PTHR33588:SF1">
    <property type="entry name" value="CILIA- AND FLAGELLA-ASSOCIATED PROTEIN 299"/>
    <property type="match status" value="1"/>
</dbReference>
<evidence type="ECO:0000256" key="1">
    <source>
        <dbReference type="ARBA" id="ARBA00003056"/>
    </source>
</evidence>
<proteinExistence type="predicted"/>
<evidence type="ECO:0000313" key="8">
    <source>
        <dbReference type="EMBL" id="CAI9942912.1"/>
    </source>
</evidence>
<evidence type="ECO:0000256" key="4">
    <source>
        <dbReference type="ARBA" id="ARBA00021436"/>
    </source>
</evidence>
<evidence type="ECO:0000256" key="2">
    <source>
        <dbReference type="ARBA" id="ARBA00004123"/>
    </source>
</evidence>
<reference evidence="7" key="1">
    <citation type="submission" date="2023-06" db="EMBL/GenBank/DDBJ databases">
        <authorList>
            <person name="Kurt Z."/>
        </authorList>
    </citation>
    <scope>NUCLEOTIDE SEQUENCE</scope>
</reference>
<evidence type="ECO:0000256" key="5">
    <source>
        <dbReference type="ARBA" id="ARBA00022490"/>
    </source>
</evidence>
<dbReference type="EMBL" id="CAXDID020000301">
    <property type="protein sequence ID" value="CAL6073501.1"/>
    <property type="molecule type" value="Genomic_DNA"/>
</dbReference>
<evidence type="ECO:0000313" key="10">
    <source>
        <dbReference type="EMBL" id="CAL6068897.1"/>
    </source>
</evidence>
<keyword evidence="5" id="KW-0963">Cytoplasm</keyword>
<evidence type="ECO:0000256" key="6">
    <source>
        <dbReference type="ARBA" id="ARBA00023242"/>
    </source>
</evidence>
<reference evidence="9 12" key="2">
    <citation type="submission" date="2024-07" db="EMBL/GenBank/DDBJ databases">
        <authorList>
            <person name="Akdeniz Z."/>
        </authorList>
    </citation>
    <scope>NUCLEOTIDE SEQUENCE [LARGE SCALE GENOMIC DNA]</scope>
</reference>
<comment type="function">
    <text evidence="1">May be involved in spermatogenesis.</text>
</comment>
<protein>
    <recommendedName>
        <fullName evidence="4">Cilia- and flagella-associated protein 299</fullName>
    </recommendedName>
</protein>
<evidence type="ECO:0000313" key="12">
    <source>
        <dbReference type="Proteomes" id="UP001642409"/>
    </source>
</evidence>
<dbReference type="GO" id="GO:0005634">
    <property type="term" value="C:nucleus"/>
    <property type="evidence" value="ECO:0007669"/>
    <property type="project" value="UniProtKB-SubCell"/>
</dbReference>
<accession>A0AA86NYH1</accession>
<dbReference type="EMBL" id="CATOUU010000709">
    <property type="protein sequence ID" value="CAI9942912.1"/>
    <property type="molecule type" value="Genomic_DNA"/>
</dbReference>
<comment type="caution">
    <text evidence="7">The sequence shown here is derived from an EMBL/GenBank/DDBJ whole genome shotgun (WGS) entry which is preliminary data.</text>
</comment>
<keyword evidence="6" id="KW-0539">Nucleus</keyword>
<dbReference type="Proteomes" id="UP001642409">
    <property type="component" value="Unassembled WGS sequence"/>
</dbReference>
<evidence type="ECO:0000313" key="9">
    <source>
        <dbReference type="EMBL" id="CAL6004387.1"/>
    </source>
</evidence>
<dbReference type="Pfam" id="PF14713">
    <property type="entry name" value="DUF4464"/>
    <property type="match status" value="1"/>
</dbReference>
<comment type="subcellular location">
    <subcellularLocation>
        <location evidence="3">Cytoplasm</location>
    </subcellularLocation>
    <subcellularLocation>
        <location evidence="2">Nucleus</location>
    </subcellularLocation>
</comment>
<keyword evidence="12" id="KW-1185">Reference proteome</keyword>